<reference evidence="8 11" key="2">
    <citation type="submission" date="2021-03" db="EMBL/GenBank/DDBJ databases">
        <title>Rapid diversification of plasmids in a genus of pathogenic and nitrogen fixing bacteria.</title>
        <authorList>
            <person name="Weisberg A.J."/>
            <person name="Miller M."/>
            <person name="Ream W."/>
            <person name="Grunwald N.J."/>
            <person name="Chang J.H."/>
        </authorList>
    </citation>
    <scope>NUCLEOTIDE SEQUENCE [LARGE SCALE GENOMIC DNA]</scope>
    <source>
        <strain evidence="8 11">AF3.44</strain>
    </source>
</reference>
<evidence type="ECO:0000256" key="2">
    <source>
        <dbReference type="ARBA" id="ARBA00022692"/>
    </source>
</evidence>
<protein>
    <submittedName>
        <fullName evidence="9">Cell envelope integrity protein TolA</fullName>
    </submittedName>
    <submittedName>
        <fullName evidence="7">TonB family protein</fullName>
    </submittedName>
</protein>
<comment type="subcellular location">
    <subcellularLocation>
        <location evidence="1">Membrane</location>
        <topology evidence="1">Single-pass membrane protein</topology>
    </subcellularLocation>
</comment>
<evidence type="ECO:0000259" key="6">
    <source>
        <dbReference type="PROSITE" id="PS52015"/>
    </source>
</evidence>
<feature type="compositionally biased region" description="Pro residues" evidence="5">
    <location>
        <begin position="102"/>
        <end position="125"/>
    </location>
</feature>
<evidence type="ECO:0000313" key="7">
    <source>
        <dbReference type="EMBL" id="QCI96596.1"/>
    </source>
</evidence>
<evidence type="ECO:0000313" key="9">
    <source>
        <dbReference type="EMBL" id="WHA41227.1"/>
    </source>
</evidence>
<feature type="region of interest" description="Disordered" evidence="5">
    <location>
        <begin position="84"/>
        <end position="246"/>
    </location>
</feature>
<dbReference type="KEGG" id="alf:CFBP5473_00855"/>
<dbReference type="NCBIfam" id="TIGR01352">
    <property type="entry name" value="tonB_Cterm"/>
    <property type="match status" value="1"/>
</dbReference>
<dbReference type="Proteomes" id="UP000298664">
    <property type="component" value="Chromosome Circular"/>
</dbReference>
<evidence type="ECO:0000313" key="8">
    <source>
        <dbReference type="EMBL" id="QYA07983.1"/>
    </source>
</evidence>
<dbReference type="RefSeq" id="WP_027674644.1">
    <property type="nucleotide sequence ID" value="NZ_CP039691.1"/>
</dbReference>
<reference evidence="9" key="3">
    <citation type="submission" date="2023-05" db="EMBL/GenBank/DDBJ databases">
        <title>Complete genome sequence of Agrobacterium larrymoorei CFBP5477.</title>
        <authorList>
            <person name="Yen H.-C."/>
            <person name="Chou L."/>
            <person name="Lin Y.-C."/>
            <person name="Lai E.-M."/>
            <person name="Kuo C.-H."/>
        </authorList>
    </citation>
    <scope>NUCLEOTIDE SEQUENCE</scope>
    <source>
        <strain evidence="9">CFBP5477</strain>
    </source>
</reference>
<dbReference type="Pfam" id="PF13103">
    <property type="entry name" value="TonB_2"/>
    <property type="match status" value="1"/>
</dbReference>
<keyword evidence="3" id="KW-1133">Transmembrane helix</keyword>
<feature type="domain" description="TonB C-terminal" evidence="6">
    <location>
        <begin position="225"/>
        <end position="311"/>
    </location>
</feature>
<dbReference type="SUPFAM" id="SSF74653">
    <property type="entry name" value="TolA/TonB C-terminal domain"/>
    <property type="match status" value="1"/>
</dbReference>
<feature type="region of interest" description="Disordered" evidence="5">
    <location>
        <begin position="290"/>
        <end position="311"/>
    </location>
</feature>
<dbReference type="GO" id="GO:0016020">
    <property type="term" value="C:membrane"/>
    <property type="evidence" value="ECO:0007669"/>
    <property type="project" value="UniProtKB-SubCell"/>
</dbReference>
<dbReference type="Proteomes" id="UP000826513">
    <property type="component" value="Chromosome 1"/>
</dbReference>
<feature type="compositionally biased region" description="Low complexity" evidence="5">
    <location>
        <begin position="141"/>
        <end position="151"/>
    </location>
</feature>
<dbReference type="STRING" id="1367849.GCA_000518585_01830"/>
<proteinExistence type="predicted"/>
<dbReference type="EMBL" id="CP124733">
    <property type="protein sequence ID" value="WHA41227.1"/>
    <property type="molecule type" value="Genomic_DNA"/>
</dbReference>
<feature type="compositionally biased region" description="Acidic residues" evidence="5">
    <location>
        <begin position="90"/>
        <end position="101"/>
    </location>
</feature>
<feature type="compositionally biased region" description="Basic and acidic residues" evidence="5">
    <location>
        <begin position="172"/>
        <end position="202"/>
    </location>
</feature>
<organism evidence="7 10">
    <name type="scientific">Agrobacterium larrymoorei</name>
    <dbReference type="NCBI Taxonomy" id="160699"/>
    <lineage>
        <taxon>Bacteria</taxon>
        <taxon>Pseudomonadati</taxon>
        <taxon>Pseudomonadota</taxon>
        <taxon>Alphaproteobacteria</taxon>
        <taxon>Hyphomicrobiales</taxon>
        <taxon>Rhizobiaceae</taxon>
        <taxon>Rhizobium/Agrobacterium group</taxon>
        <taxon>Agrobacterium</taxon>
    </lineage>
</organism>
<name>A0A4D7DQX4_9HYPH</name>
<dbReference type="EMBL" id="CP039691">
    <property type="protein sequence ID" value="QCI96596.1"/>
    <property type="molecule type" value="Genomic_DNA"/>
</dbReference>
<keyword evidence="4" id="KW-0472">Membrane</keyword>
<dbReference type="GO" id="GO:0055085">
    <property type="term" value="P:transmembrane transport"/>
    <property type="evidence" value="ECO:0007669"/>
    <property type="project" value="InterPro"/>
</dbReference>
<evidence type="ECO:0000256" key="1">
    <source>
        <dbReference type="ARBA" id="ARBA00004167"/>
    </source>
</evidence>
<dbReference type="InterPro" id="IPR037682">
    <property type="entry name" value="TonB_C"/>
</dbReference>
<dbReference type="OrthoDB" id="8456853at2"/>
<evidence type="ECO:0000256" key="5">
    <source>
        <dbReference type="SAM" id="MobiDB-lite"/>
    </source>
</evidence>
<reference evidence="7 10" key="1">
    <citation type="submission" date="2019-04" db="EMBL/GenBank/DDBJ databases">
        <title>Complete genome sequence of Agrobacterium larrymoorei CFBP5473.</title>
        <authorList>
            <person name="Haryono M."/>
            <person name="Chou L."/>
            <person name="Lin Y.-C."/>
            <person name="Lai E.-M."/>
            <person name="Kuo C.-H."/>
        </authorList>
    </citation>
    <scope>NUCLEOTIDE SEQUENCE [LARGE SCALE GENOMIC DNA]</scope>
    <source>
        <strain evidence="7 10">CFBP5473</strain>
    </source>
</reference>
<keyword evidence="2" id="KW-0812">Transmembrane</keyword>
<dbReference type="AlphaFoldDB" id="A0A4D7DQX4"/>
<evidence type="ECO:0000313" key="10">
    <source>
        <dbReference type="Proteomes" id="UP000298545"/>
    </source>
</evidence>
<dbReference type="PROSITE" id="PS52015">
    <property type="entry name" value="TONB_CTD"/>
    <property type="match status" value="1"/>
</dbReference>
<keyword evidence="11" id="KW-1185">Reference proteome</keyword>
<accession>A0A4D7DQX4</accession>
<evidence type="ECO:0000256" key="4">
    <source>
        <dbReference type="ARBA" id="ARBA00023136"/>
    </source>
</evidence>
<evidence type="ECO:0000313" key="11">
    <source>
        <dbReference type="Proteomes" id="UP000826513"/>
    </source>
</evidence>
<dbReference type="EMBL" id="CP072167">
    <property type="protein sequence ID" value="QYA07983.1"/>
    <property type="molecule type" value="Genomic_DNA"/>
</dbReference>
<evidence type="ECO:0000256" key="3">
    <source>
        <dbReference type="ARBA" id="ARBA00022989"/>
    </source>
</evidence>
<dbReference type="Gene3D" id="3.30.1150.10">
    <property type="match status" value="1"/>
</dbReference>
<dbReference type="InterPro" id="IPR006260">
    <property type="entry name" value="TonB/TolA_C"/>
</dbReference>
<gene>
    <name evidence="7" type="ORF">CFBP5473_00855</name>
    <name evidence="9" type="ORF">CFBP5477_000865</name>
    <name evidence="8" type="ORF">J5285_04530</name>
</gene>
<dbReference type="Proteomes" id="UP000298545">
    <property type="component" value="Chromosome circular"/>
</dbReference>
<sequence length="311" mass="33745">MTKTAYLQSRRSRLGEVALWATAAMLTLTVHAGAAYYLLQEPEEPAGDSAPPAAIMIELAALPEAVQTEDTVEANDQVEQQEVMSNVTEPVEEPVPEEPQPEPEPVPEPVVEEPPPTPAPPPEPPQETAEPVPEELPPEPVQEVDPVEQQQMAALENVEVPLPVIRPPPPPVEKKVEKEKKKTQAEKPKQAPQRAEQRDIAKAETTQSNRTAAPRNSGGLFSSSMTPAKWESRIRSQISRRKPGNLKAKGMLVTVSFRVSESGALSSIRLRGSTGDASVDQQVVSWIERASPVTAPPPNAARDVTLPIKID</sequence>